<evidence type="ECO:0000256" key="2">
    <source>
        <dbReference type="ARBA" id="ARBA00008782"/>
    </source>
</evidence>
<name>A0AAJ0C5G6_9PEZI</name>
<sequence length="1044" mass="113594">MVALSATAPLAAALGQWTKFLSRALVARLEPDSFESYVPLLQSKHHLPPTVVADLLLRPTPDNPDFPDPRILQYLQVLLKLKLIDTTSVLKALYSYSTSRTQTQSQGEANGDSSKQKLRWGNSYSSEEVIFYRLTKAVAQGTGIKAARDALEVAKVMAKWMALFTAVSASFAADAMGAMYPSQIKGEMESARAAFVMLLLGVCENQTLLATLSKPAAKDARKRLSESLANFVPSIVHNSSEIAARLELFRSQTLASFDPPDKKKESEDAEMFDVYDQTVGLDNFQVQELPIQNSRAGLYIYLNASLVGRPLLDDASVFTYLHNRYQGDLQSTAIALILASFDVLANAVFRNNEGAKSGLLLRSYLINKVPLLLASLASSPYALNPSYPQFNPEYCITQALNQVDTSVFPTLSNMFDISNNHNTFTETVRQDFCFACLLHGLISKEARDELLGDITFQELPIGGRYVKDNLVQQCLADPERLQKLIVELEGMEGNAGAAGQAIAEVLGQLCRNKETMALKQLCSQLARKPIFLDVLLLFNKTETILQPLCELLDNWRYDDDQGEYQPVYEEFGSILLLVLAFAYRYDLSPADLKISSPDSFVAKLLTKGQLARSLEELSDQEKAHIGGWVLGLFASDAGGLGDELMSSCPPQDFYLLIPTLFQQIVLAFSVGRLTEDMLKCGLEYLVDTFLLPSLVPAILYLCNHLWADSPQDQKAIIRIFQLVLLPNSISNEASTMLSSVLNIVAQPLEHALRSYQRQDPKSQDVEPLLRALKENIPLSRRTGSADHNEFESWTSTNGGGLTASIRHTIQGLVQWSQSSVLNGMPTPYTHRQLILAIRLLGAKRLLATITEELRQQAEAGNDGAAYDVAIALICAPDVTNDPDPLQVPAMPSLDESGNVPALQQRRTTLRQAVKSEAEEWKKIEKSDPVLAEMAVRLYRRAEAQMATPQEASMLQPDLALGDAIAAAAAAAAAEADGGVDGGLGGLDATGVGGLDLGGAGGDLNLGGSVADSAGGLGGLDDQDIFGDLTGGSDFLDGWSDMNLV</sequence>
<comment type="function">
    <text evidence="9">Component of the Mediator complex, a coactivator involved in the regulated transcription of nearly all RNA polymerase II-dependent genes. Mediator functions as a bridge to convey information from gene-specific regulatory proteins to the basal RNA polymerase II transcription machinery. Mediator is recruited to promoters by direct interactions with regulatory proteins and serves as a scaffold for the assembly of a functional preinitiation complex with RNA polymerase II and the general transcription factors.</text>
</comment>
<dbReference type="PANTHER" id="PTHR35784:SF1">
    <property type="entry name" value="MEDIATOR OF RNA POLYMERASE II TRANSCRIPTION SUBUNIT 5"/>
    <property type="match status" value="1"/>
</dbReference>
<dbReference type="Pfam" id="PF08689">
    <property type="entry name" value="Med5"/>
    <property type="match status" value="1"/>
</dbReference>
<keyword evidence="11" id="KW-1185">Reference proteome</keyword>
<keyword evidence="6 9" id="KW-0804">Transcription</keyword>
<protein>
    <recommendedName>
        <fullName evidence="3 9">Mediator of RNA polymerase II transcription subunit 5</fullName>
    </recommendedName>
    <alternativeName>
        <fullName evidence="8 9">Mediator complex subunit 5</fullName>
    </alternativeName>
</protein>
<evidence type="ECO:0000313" key="10">
    <source>
        <dbReference type="EMBL" id="KAK1770529.1"/>
    </source>
</evidence>
<comment type="similarity">
    <text evidence="2 9">Belongs to the Mediator complex subunit 5 family.</text>
</comment>
<dbReference type="AlphaFoldDB" id="A0AAJ0C5G6"/>
<dbReference type="GO" id="GO:0016592">
    <property type="term" value="C:mediator complex"/>
    <property type="evidence" value="ECO:0007669"/>
    <property type="project" value="InterPro"/>
</dbReference>
<accession>A0AAJ0C5G6</accession>
<comment type="caution">
    <text evidence="10">The sequence shown here is derived from an EMBL/GenBank/DDBJ whole genome shotgun (WGS) entry which is preliminary data.</text>
</comment>
<comment type="subunit">
    <text evidence="9">Component of the Mediator complex.</text>
</comment>
<evidence type="ECO:0000256" key="5">
    <source>
        <dbReference type="ARBA" id="ARBA00023159"/>
    </source>
</evidence>
<keyword evidence="4 9" id="KW-0805">Transcription regulation</keyword>
<comment type="subcellular location">
    <subcellularLocation>
        <location evidence="1 9">Nucleus</location>
    </subcellularLocation>
</comment>
<keyword evidence="5 9" id="KW-0010">Activator</keyword>
<evidence type="ECO:0000256" key="1">
    <source>
        <dbReference type="ARBA" id="ARBA00004123"/>
    </source>
</evidence>
<evidence type="ECO:0000256" key="4">
    <source>
        <dbReference type="ARBA" id="ARBA00023015"/>
    </source>
</evidence>
<organism evidence="10 11">
    <name type="scientific">Phialemonium atrogriseum</name>
    <dbReference type="NCBI Taxonomy" id="1093897"/>
    <lineage>
        <taxon>Eukaryota</taxon>
        <taxon>Fungi</taxon>
        <taxon>Dikarya</taxon>
        <taxon>Ascomycota</taxon>
        <taxon>Pezizomycotina</taxon>
        <taxon>Sordariomycetes</taxon>
        <taxon>Sordariomycetidae</taxon>
        <taxon>Cephalothecales</taxon>
        <taxon>Cephalothecaceae</taxon>
        <taxon>Phialemonium</taxon>
    </lineage>
</organism>
<evidence type="ECO:0000256" key="3">
    <source>
        <dbReference type="ARBA" id="ARBA00020628"/>
    </source>
</evidence>
<evidence type="ECO:0000256" key="9">
    <source>
        <dbReference type="RuleBase" id="RU364142"/>
    </source>
</evidence>
<proteinExistence type="inferred from homology"/>
<evidence type="ECO:0000256" key="6">
    <source>
        <dbReference type="ARBA" id="ARBA00023163"/>
    </source>
</evidence>
<dbReference type="EMBL" id="MU839000">
    <property type="protein sequence ID" value="KAK1770529.1"/>
    <property type="molecule type" value="Genomic_DNA"/>
</dbReference>
<evidence type="ECO:0000256" key="8">
    <source>
        <dbReference type="ARBA" id="ARBA00031256"/>
    </source>
</evidence>
<evidence type="ECO:0000256" key="7">
    <source>
        <dbReference type="ARBA" id="ARBA00023242"/>
    </source>
</evidence>
<dbReference type="GO" id="GO:0003712">
    <property type="term" value="F:transcription coregulator activity"/>
    <property type="evidence" value="ECO:0007669"/>
    <property type="project" value="InterPro"/>
</dbReference>
<evidence type="ECO:0000313" key="11">
    <source>
        <dbReference type="Proteomes" id="UP001244011"/>
    </source>
</evidence>
<gene>
    <name evidence="9" type="primary">MED5</name>
    <name evidence="10" type="ORF">QBC33DRAFT_270479</name>
</gene>
<dbReference type="PANTHER" id="PTHR35784">
    <property type="entry name" value="MEDIATOR OF RNA POLYMERASE II TRANSCRIPTION SUBUNIT 5"/>
    <property type="match status" value="1"/>
</dbReference>
<dbReference type="Proteomes" id="UP001244011">
    <property type="component" value="Unassembled WGS sequence"/>
</dbReference>
<reference evidence="10" key="1">
    <citation type="submission" date="2023-06" db="EMBL/GenBank/DDBJ databases">
        <title>Genome-scale phylogeny and comparative genomics of the fungal order Sordariales.</title>
        <authorList>
            <consortium name="Lawrence Berkeley National Laboratory"/>
            <person name="Hensen N."/>
            <person name="Bonometti L."/>
            <person name="Westerberg I."/>
            <person name="Brannstrom I.O."/>
            <person name="Guillou S."/>
            <person name="Cros-Aarteil S."/>
            <person name="Calhoun S."/>
            <person name="Haridas S."/>
            <person name="Kuo A."/>
            <person name="Mondo S."/>
            <person name="Pangilinan J."/>
            <person name="Riley R."/>
            <person name="Labutti K."/>
            <person name="Andreopoulos B."/>
            <person name="Lipzen A."/>
            <person name="Chen C."/>
            <person name="Yanf M."/>
            <person name="Daum C."/>
            <person name="Ng V."/>
            <person name="Clum A."/>
            <person name="Steindorff A."/>
            <person name="Ohm R."/>
            <person name="Martin F."/>
            <person name="Silar P."/>
            <person name="Natvig D."/>
            <person name="Lalanne C."/>
            <person name="Gautier V."/>
            <person name="Ament-Velasquez S.L."/>
            <person name="Kruys A."/>
            <person name="Hutchinson M.I."/>
            <person name="Powell A.J."/>
            <person name="Barry K."/>
            <person name="Miller A.N."/>
            <person name="Grigoriev I.V."/>
            <person name="Debuchy R."/>
            <person name="Gladieux P."/>
            <person name="Thoren M.H."/>
            <person name="Johannesson H."/>
        </authorList>
    </citation>
    <scope>NUCLEOTIDE SEQUENCE</scope>
    <source>
        <strain evidence="10">8032-3</strain>
    </source>
</reference>
<dbReference type="InterPro" id="IPR014801">
    <property type="entry name" value="Mediator_Med5_fun"/>
</dbReference>
<dbReference type="GO" id="GO:0006357">
    <property type="term" value="P:regulation of transcription by RNA polymerase II"/>
    <property type="evidence" value="ECO:0007669"/>
    <property type="project" value="InterPro"/>
</dbReference>
<keyword evidence="7 9" id="KW-0539">Nucleus</keyword>